<dbReference type="Proteomes" id="UP000245293">
    <property type="component" value="Unassembled WGS sequence"/>
</dbReference>
<name>A0A2V1P2J3_9RHOB</name>
<gene>
    <name evidence="7" type="ORF">DFK10_10065</name>
</gene>
<organism evidence="7 8">
    <name type="scientific">Salibaculum griseiflavum</name>
    <dbReference type="NCBI Taxonomy" id="1914409"/>
    <lineage>
        <taxon>Bacteria</taxon>
        <taxon>Pseudomonadati</taxon>
        <taxon>Pseudomonadota</taxon>
        <taxon>Alphaproteobacteria</taxon>
        <taxon>Rhodobacterales</taxon>
        <taxon>Roseobacteraceae</taxon>
        <taxon>Salibaculum</taxon>
    </lineage>
</organism>
<dbReference type="Pfam" id="PF03279">
    <property type="entry name" value="Lip_A_acyltrans"/>
    <property type="match status" value="1"/>
</dbReference>
<sequence>MGERLEYAVVMAVLGVLRLLPYRLRVRLAGRVMVWLSGPLGLRRRVRANLALVQPDLASDTVAALERAVPDTIGRVFAEVFSPEGLAAQARGAPITGDGAEALERARRAGRPVIVVSGHIGNYDAFRTALILEGHRVGALYRPFNNRLFDRRYRAAMEANGGVLFARGQQGMADMVRHLRGGGVLAILIDQHMDQGAPLRFFGKTAMTATSVADLALKYDAELLPVYGIRRPDGIGFDLIAEAPVAHSDPLTMTQALNDSLERQVRAHMGQWIWTHRRWKAPRNRLGRGAARGNRPGAG</sequence>
<dbReference type="InterPro" id="IPR004960">
    <property type="entry name" value="LipA_acyltrans"/>
</dbReference>
<keyword evidence="4 7" id="KW-0808">Transferase</keyword>
<evidence type="ECO:0000256" key="4">
    <source>
        <dbReference type="ARBA" id="ARBA00022679"/>
    </source>
</evidence>
<dbReference type="EMBL" id="QETF01000010">
    <property type="protein sequence ID" value="PWG16743.1"/>
    <property type="molecule type" value="Genomic_DNA"/>
</dbReference>
<reference evidence="8" key="1">
    <citation type="submission" date="2018-05" db="EMBL/GenBank/DDBJ databases">
        <authorList>
            <person name="Du Z."/>
            <person name="Wang X."/>
        </authorList>
    </citation>
    <scope>NUCLEOTIDE SEQUENCE [LARGE SCALE GENOMIC DNA]</scope>
    <source>
        <strain evidence="8">WDS4C29</strain>
    </source>
</reference>
<dbReference type="PANTHER" id="PTHR30606:SF10">
    <property type="entry name" value="PHOSPHATIDYLINOSITOL MANNOSIDE ACYLTRANSFERASE"/>
    <property type="match status" value="1"/>
</dbReference>
<keyword evidence="6 7" id="KW-0012">Acyltransferase</keyword>
<evidence type="ECO:0000256" key="6">
    <source>
        <dbReference type="ARBA" id="ARBA00023315"/>
    </source>
</evidence>
<dbReference type="CDD" id="cd07984">
    <property type="entry name" value="LPLAT_LABLAT-like"/>
    <property type="match status" value="1"/>
</dbReference>
<accession>A0A2V1P2J3</accession>
<dbReference type="GO" id="GO:0009247">
    <property type="term" value="P:glycolipid biosynthetic process"/>
    <property type="evidence" value="ECO:0007669"/>
    <property type="project" value="UniProtKB-ARBA"/>
</dbReference>
<dbReference type="OrthoDB" id="9801955at2"/>
<keyword evidence="8" id="KW-1185">Reference proteome</keyword>
<keyword evidence="2" id="KW-1003">Cell membrane</keyword>
<dbReference type="PIRSF" id="PIRSF026649">
    <property type="entry name" value="MsbB"/>
    <property type="match status" value="1"/>
</dbReference>
<comment type="subcellular location">
    <subcellularLocation>
        <location evidence="1">Cell inner membrane</location>
    </subcellularLocation>
</comment>
<evidence type="ECO:0000313" key="7">
    <source>
        <dbReference type="EMBL" id="PWG16743.1"/>
    </source>
</evidence>
<evidence type="ECO:0000256" key="1">
    <source>
        <dbReference type="ARBA" id="ARBA00004533"/>
    </source>
</evidence>
<proteinExistence type="predicted"/>
<dbReference type="GO" id="GO:0005886">
    <property type="term" value="C:plasma membrane"/>
    <property type="evidence" value="ECO:0007669"/>
    <property type="project" value="UniProtKB-SubCell"/>
</dbReference>
<keyword evidence="5" id="KW-0472">Membrane</keyword>
<evidence type="ECO:0000256" key="3">
    <source>
        <dbReference type="ARBA" id="ARBA00022519"/>
    </source>
</evidence>
<evidence type="ECO:0000256" key="2">
    <source>
        <dbReference type="ARBA" id="ARBA00022475"/>
    </source>
</evidence>
<dbReference type="GO" id="GO:0016746">
    <property type="term" value="F:acyltransferase activity"/>
    <property type="evidence" value="ECO:0007669"/>
    <property type="project" value="UniProtKB-KW"/>
</dbReference>
<protein>
    <submittedName>
        <fullName evidence="7">Lauroyl acyltransferase</fullName>
    </submittedName>
</protein>
<dbReference type="PANTHER" id="PTHR30606">
    <property type="entry name" value="LIPID A BIOSYNTHESIS LAUROYL ACYLTRANSFERASE"/>
    <property type="match status" value="1"/>
</dbReference>
<evidence type="ECO:0000313" key="8">
    <source>
        <dbReference type="Proteomes" id="UP000245293"/>
    </source>
</evidence>
<keyword evidence="3" id="KW-0997">Cell inner membrane</keyword>
<dbReference type="AlphaFoldDB" id="A0A2V1P2J3"/>
<evidence type="ECO:0000256" key="5">
    <source>
        <dbReference type="ARBA" id="ARBA00023136"/>
    </source>
</evidence>
<comment type="caution">
    <text evidence="7">The sequence shown here is derived from an EMBL/GenBank/DDBJ whole genome shotgun (WGS) entry which is preliminary data.</text>
</comment>